<protein>
    <submittedName>
        <fullName evidence="3">Uncharacterized protein</fullName>
    </submittedName>
</protein>
<dbReference type="Proteomes" id="UP000887566">
    <property type="component" value="Unplaced"/>
</dbReference>
<evidence type="ECO:0000313" key="3">
    <source>
        <dbReference type="WBParaSite" id="PSAMB.scaffold121size75511.g2307.t1"/>
    </source>
</evidence>
<proteinExistence type="predicted"/>
<dbReference type="AlphaFoldDB" id="A0A914USB5"/>
<sequence>MGSESDKRIGPTRNGYSGADPRRRPRATADRRPPRAVNNIVRIERVGAGRQRPWRHRRRSLPKADARTTPVTAGPYPSSSSSSSTLRKLCETAPPLLQAALKSTRSKPQDASGGFVDGYRSGAAAVFALRFLSKQRALIRRAVRVGRCADAQAAVSFRRALGEQYFA</sequence>
<evidence type="ECO:0000313" key="2">
    <source>
        <dbReference type="Proteomes" id="UP000887566"/>
    </source>
</evidence>
<evidence type="ECO:0000256" key="1">
    <source>
        <dbReference type="SAM" id="MobiDB-lite"/>
    </source>
</evidence>
<organism evidence="2 3">
    <name type="scientific">Plectus sambesii</name>
    <dbReference type="NCBI Taxonomy" id="2011161"/>
    <lineage>
        <taxon>Eukaryota</taxon>
        <taxon>Metazoa</taxon>
        <taxon>Ecdysozoa</taxon>
        <taxon>Nematoda</taxon>
        <taxon>Chromadorea</taxon>
        <taxon>Plectida</taxon>
        <taxon>Plectina</taxon>
        <taxon>Plectoidea</taxon>
        <taxon>Plectidae</taxon>
        <taxon>Plectus</taxon>
    </lineage>
</organism>
<feature type="compositionally biased region" description="Basic residues" evidence="1">
    <location>
        <begin position="52"/>
        <end position="61"/>
    </location>
</feature>
<keyword evidence="2" id="KW-1185">Reference proteome</keyword>
<accession>A0A914USB5</accession>
<reference evidence="3" key="1">
    <citation type="submission" date="2022-11" db="UniProtKB">
        <authorList>
            <consortium name="WormBaseParasite"/>
        </authorList>
    </citation>
    <scope>IDENTIFICATION</scope>
</reference>
<name>A0A914USB5_9BILA</name>
<dbReference type="WBParaSite" id="PSAMB.scaffold121size75511.g2307.t1">
    <property type="protein sequence ID" value="PSAMB.scaffold121size75511.g2307.t1"/>
    <property type="gene ID" value="PSAMB.scaffold121size75511.g2307"/>
</dbReference>
<feature type="region of interest" description="Disordered" evidence="1">
    <location>
        <begin position="1"/>
        <end position="87"/>
    </location>
</feature>